<evidence type="ECO:0000256" key="2">
    <source>
        <dbReference type="ARBA" id="ARBA00023239"/>
    </source>
</evidence>
<keyword evidence="4" id="KW-1185">Reference proteome</keyword>
<dbReference type="AlphaFoldDB" id="A0A0R2NS54"/>
<dbReference type="Pfam" id="PF07977">
    <property type="entry name" value="FabA"/>
    <property type="match status" value="1"/>
</dbReference>
<keyword evidence="2" id="KW-0456">Lyase</keyword>
<comment type="caution">
    <text evidence="3">The sequence shown here is derived from an EMBL/GenBank/DDBJ whole genome shotgun (WGS) entry which is preliminary data.</text>
</comment>
<reference evidence="3 4" key="1">
    <citation type="journal article" date="2015" name="Genome Announc.">
        <title>Expanding the biotechnology potential of lactobacilli through comparative genomics of 213 strains and associated genera.</title>
        <authorList>
            <person name="Sun Z."/>
            <person name="Harris H.M."/>
            <person name="McCann A."/>
            <person name="Guo C."/>
            <person name="Argimon S."/>
            <person name="Zhang W."/>
            <person name="Yang X."/>
            <person name="Jeffery I.B."/>
            <person name="Cooney J.C."/>
            <person name="Kagawa T.F."/>
            <person name="Liu W."/>
            <person name="Song Y."/>
            <person name="Salvetti E."/>
            <person name="Wrobel A."/>
            <person name="Rasinkangas P."/>
            <person name="Parkhill J."/>
            <person name="Rea M.C."/>
            <person name="O'Sullivan O."/>
            <person name="Ritari J."/>
            <person name="Douillard F.P."/>
            <person name="Paul Ross R."/>
            <person name="Yang R."/>
            <person name="Briner A.E."/>
            <person name="Felis G.E."/>
            <person name="de Vos W.M."/>
            <person name="Barrangou R."/>
            <person name="Klaenhammer T.R."/>
            <person name="Caufield P.W."/>
            <person name="Cui Y."/>
            <person name="Zhang H."/>
            <person name="O'Toole P.W."/>
        </authorList>
    </citation>
    <scope>NUCLEOTIDE SEQUENCE [LARGE SCALE GENOMIC DNA]</scope>
    <source>
        <strain evidence="3 4">DSM 21115</strain>
    </source>
</reference>
<dbReference type="GO" id="GO:0016829">
    <property type="term" value="F:lyase activity"/>
    <property type="evidence" value="ECO:0007669"/>
    <property type="project" value="UniProtKB-KW"/>
</dbReference>
<dbReference type="EMBL" id="AYGX02000048">
    <property type="protein sequence ID" value="KRO28236.1"/>
    <property type="molecule type" value="Genomic_DNA"/>
</dbReference>
<dbReference type="CDD" id="cd01288">
    <property type="entry name" value="FabZ"/>
    <property type="match status" value="1"/>
</dbReference>
<dbReference type="RefSeq" id="WP_029778849.1">
    <property type="nucleotide sequence ID" value="NZ_AYGX02000048.1"/>
</dbReference>
<organism evidence="3 4">
    <name type="scientific">Lactiplantibacillus fabifermentans DSM 21115</name>
    <dbReference type="NCBI Taxonomy" id="1413187"/>
    <lineage>
        <taxon>Bacteria</taxon>
        <taxon>Bacillati</taxon>
        <taxon>Bacillota</taxon>
        <taxon>Bacilli</taxon>
        <taxon>Lactobacillales</taxon>
        <taxon>Lactobacillaceae</taxon>
        <taxon>Lactiplantibacillus</taxon>
    </lineage>
</organism>
<sequence>MDLTVSQLIPQRYPFQLIDRFERVTPGQAAQAQKLVTINEWYFKSATQGGRVVPRPLLLEMLAQTGVAAILTLPTNRKANVFFGGISQADFLTDVQPGAVLTLNVTLTKLKRRLGTGHGTITCHGQLVATADLIFAIQGGD</sequence>
<protein>
    <submittedName>
        <fullName evidence="3">(3r)-hydroxymyristoyl-(Acyl carrier protein) dehydratase</fullName>
    </submittedName>
</protein>
<dbReference type="PANTHER" id="PTHR30272:SF1">
    <property type="entry name" value="3-HYDROXYACYL-[ACYL-CARRIER-PROTEIN] DEHYDRATASE"/>
    <property type="match status" value="1"/>
</dbReference>
<evidence type="ECO:0000313" key="4">
    <source>
        <dbReference type="Proteomes" id="UP000050920"/>
    </source>
</evidence>
<gene>
    <name evidence="3" type="ORF">DY78_GL002548</name>
</gene>
<comment type="similarity">
    <text evidence="1">Belongs to the thioester dehydratase family. FabZ subfamily.</text>
</comment>
<dbReference type="PANTHER" id="PTHR30272">
    <property type="entry name" value="3-HYDROXYACYL-[ACYL-CARRIER-PROTEIN] DEHYDRATASE"/>
    <property type="match status" value="1"/>
</dbReference>
<dbReference type="InterPro" id="IPR013114">
    <property type="entry name" value="FabA_FabZ"/>
</dbReference>
<proteinExistence type="inferred from homology"/>
<dbReference type="InterPro" id="IPR029069">
    <property type="entry name" value="HotDog_dom_sf"/>
</dbReference>
<dbReference type="Proteomes" id="UP000050920">
    <property type="component" value="Unassembled WGS sequence"/>
</dbReference>
<dbReference type="SUPFAM" id="SSF54637">
    <property type="entry name" value="Thioesterase/thiol ester dehydrase-isomerase"/>
    <property type="match status" value="1"/>
</dbReference>
<name>A0A0R2NS54_9LACO</name>
<dbReference type="Gene3D" id="3.10.129.10">
    <property type="entry name" value="Hotdog Thioesterase"/>
    <property type="match status" value="1"/>
</dbReference>
<evidence type="ECO:0000256" key="1">
    <source>
        <dbReference type="ARBA" id="ARBA00009174"/>
    </source>
</evidence>
<accession>A0A0R2NS54</accession>
<evidence type="ECO:0000313" key="3">
    <source>
        <dbReference type="EMBL" id="KRO28236.1"/>
    </source>
</evidence>